<dbReference type="Proteomes" id="UP000324222">
    <property type="component" value="Unassembled WGS sequence"/>
</dbReference>
<dbReference type="AlphaFoldDB" id="A0A5B7ENZ0"/>
<sequence>MVEGGCCFPLSISTLNFPSDMQPHISDTQATPTGPPRDVQVLTRLGMN</sequence>
<gene>
    <name evidence="2" type="ORF">E2C01_028404</name>
</gene>
<organism evidence="2 3">
    <name type="scientific">Portunus trituberculatus</name>
    <name type="common">Swimming crab</name>
    <name type="synonym">Neptunus trituberculatus</name>
    <dbReference type="NCBI Taxonomy" id="210409"/>
    <lineage>
        <taxon>Eukaryota</taxon>
        <taxon>Metazoa</taxon>
        <taxon>Ecdysozoa</taxon>
        <taxon>Arthropoda</taxon>
        <taxon>Crustacea</taxon>
        <taxon>Multicrustacea</taxon>
        <taxon>Malacostraca</taxon>
        <taxon>Eumalacostraca</taxon>
        <taxon>Eucarida</taxon>
        <taxon>Decapoda</taxon>
        <taxon>Pleocyemata</taxon>
        <taxon>Brachyura</taxon>
        <taxon>Eubrachyura</taxon>
        <taxon>Portunoidea</taxon>
        <taxon>Portunidae</taxon>
        <taxon>Portuninae</taxon>
        <taxon>Portunus</taxon>
    </lineage>
</organism>
<comment type="caution">
    <text evidence="2">The sequence shown here is derived from an EMBL/GenBank/DDBJ whole genome shotgun (WGS) entry which is preliminary data.</text>
</comment>
<dbReference type="EMBL" id="VSRR010003176">
    <property type="protein sequence ID" value="MPC34998.1"/>
    <property type="molecule type" value="Genomic_DNA"/>
</dbReference>
<evidence type="ECO:0000313" key="3">
    <source>
        <dbReference type="Proteomes" id="UP000324222"/>
    </source>
</evidence>
<evidence type="ECO:0000313" key="2">
    <source>
        <dbReference type="EMBL" id="MPC34998.1"/>
    </source>
</evidence>
<feature type="region of interest" description="Disordered" evidence="1">
    <location>
        <begin position="19"/>
        <end position="38"/>
    </location>
</feature>
<protein>
    <submittedName>
        <fullName evidence="2">Uncharacterized protein</fullName>
    </submittedName>
</protein>
<feature type="compositionally biased region" description="Polar residues" evidence="1">
    <location>
        <begin position="19"/>
        <end position="32"/>
    </location>
</feature>
<proteinExistence type="predicted"/>
<reference evidence="2 3" key="1">
    <citation type="submission" date="2019-05" db="EMBL/GenBank/DDBJ databases">
        <title>Another draft genome of Portunus trituberculatus and its Hox gene families provides insights of decapod evolution.</title>
        <authorList>
            <person name="Jeong J.-H."/>
            <person name="Song I."/>
            <person name="Kim S."/>
            <person name="Choi T."/>
            <person name="Kim D."/>
            <person name="Ryu S."/>
            <person name="Kim W."/>
        </authorList>
    </citation>
    <scope>NUCLEOTIDE SEQUENCE [LARGE SCALE GENOMIC DNA]</scope>
    <source>
        <tissue evidence="2">Muscle</tissue>
    </source>
</reference>
<accession>A0A5B7ENZ0</accession>
<keyword evidence="3" id="KW-1185">Reference proteome</keyword>
<name>A0A5B7ENZ0_PORTR</name>
<evidence type="ECO:0000256" key="1">
    <source>
        <dbReference type="SAM" id="MobiDB-lite"/>
    </source>
</evidence>